<feature type="transmembrane region" description="Helical" evidence="5">
    <location>
        <begin position="188"/>
        <end position="211"/>
    </location>
</feature>
<keyword evidence="3 5" id="KW-1133">Transmembrane helix</keyword>
<dbReference type="PANTHER" id="PTHR37955:SF1">
    <property type="entry name" value="DEP DOMAIN-CONTAINING PROTEIN"/>
    <property type="match status" value="1"/>
</dbReference>
<name>A0ABR8PZW2_9CLOT</name>
<feature type="transmembrane region" description="Helical" evidence="5">
    <location>
        <begin position="162"/>
        <end position="181"/>
    </location>
</feature>
<dbReference type="InterPro" id="IPR004695">
    <property type="entry name" value="SLAC1/Mae1/Ssu1/TehA"/>
</dbReference>
<feature type="transmembrane region" description="Helical" evidence="5">
    <location>
        <begin position="37"/>
        <end position="55"/>
    </location>
</feature>
<feature type="transmembrane region" description="Helical" evidence="5">
    <location>
        <begin position="12"/>
        <end position="31"/>
    </location>
</feature>
<comment type="subcellular location">
    <subcellularLocation>
        <location evidence="1">Membrane</location>
        <topology evidence="1">Multi-pass membrane protein</topology>
    </subcellularLocation>
</comment>
<gene>
    <name evidence="6" type="ORF">H9660_00920</name>
</gene>
<accession>A0ABR8PZW2</accession>
<reference evidence="6 7" key="1">
    <citation type="submission" date="2020-08" db="EMBL/GenBank/DDBJ databases">
        <title>A Genomic Blueprint of the Chicken Gut Microbiome.</title>
        <authorList>
            <person name="Gilroy R."/>
            <person name="Ravi A."/>
            <person name="Getino M."/>
            <person name="Pursley I."/>
            <person name="Horton D.L."/>
            <person name="Alikhan N.-F."/>
            <person name="Baker D."/>
            <person name="Gharbi K."/>
            <person name="Hall N."/>
            <person name="Watson M."/>
            <person name="Adriaenssens E.M."/>
            <person name="Foster-Nyarko E."/>
            <person name="Jarju S."/>
            <person name="Secka A."/>
            <person name="Antonio M."/>
            <person name="Oren A."/>
            <person name="Chaudhuri R."/>
            <person name="La Ragione R.M."/>
            <person name="Hildebrand F."/>
            <person name="Pallen M.J."/>
        </authorList>
    </citation>
    <scope>NUCLEOTIDE SEQUENCE [LARGE SCALE GENOMIC DNA]</scope>
    <source>
        <strain evidence="6 7">Sa3CUN1</strain>
    </source>
</reference>
<feature type="transmembrane region" description="Helical" evidence="5">
    <location>
        <begin position="76"/>
        <end position="92"/>
    </location>
</feature>
<dbReference type="Gene3D" id="1.50.10.150">
    <property type="entry name" value="Voltage-dependent anion channel"/>
    <property type="match status" value="1"/>
</dbReference>
<dbReference type="Proteomes" id="UP000640335">
    <property type="component" value="Unassembled WGS sequence"/>
</dbReference>
<feature type="transmembrane region" description="Helical" evidence="5">
    <location>
        <begin position="217"/>
        <end position="235"/>
    </location>
</feature>
<evidence type="ECO:0000256" key="3">
    <source>
        <dbReference type="ARBA" id="ARBA00022989"/>
    </source>
</evidence>
<dbReference type="InterPro" id="IPR038665">
    <property type="entry name" value="Voltage-dep_anion_channel_sf"/>
</dbReference>
<evidence type="ECO:0000313" key="7">
    <source>
        <dbReference type="Proteomes" id="UP000640335"/>
    </source>
</evidence>
<evidence type="ECO:0000256" key="1">
    <source>
        <dbReference type="ARBA" id="ARBA00004141"/>
    </source>
</evidence>
<evidence type="ECO:0000256" key="2">
    <source>
        <dbReference type="ARBA" id="ARBA00022692"/>
    </source>
</evidence>
<protein>
    <submittedName>
        <fullName evidence="6">TDT family transporter</fullName>
    </submittedName>
</protein>
<feature type="transmembrane region" description="Helical" evidence="5">
    <location>
        <begin position="98"/>
        <end position="119"/>
    </location>
</feature>
<evidence type="ECO:0000313" key="6">
    <source>
        <dbReference type="EMBL" id="MBD7913700.1"/>
    </source>
</evidence>
<evidence type="ECO:0000256" key="4">
    <source>
        <dbReference type="ARBA" id="ARBA00023136"/>
    </source>
</evidence>
<dbReference type="InterPro" id="IPR052951">
    <property type="entry name" value="Tellurite_res_ion_channel"/>
</dbReference>
<feature type="transmembrane region" description="Helical" evidence="5">
    <location>
        <begin position="247"/>
        <end position="268"/>
    </location>
</feature>
<sequence length="315" mass="35498">MNKNLLKKTENIPVPLLPTMVGAATLSNIYSSLGYSWIRHITMWIATGVLLVYLVKIFSFTDTCKKEYSNTVPSSLYAGFTMITMILGSYYFEYNNFVGKSLWGIGLGLHAIHILIFTYRNVIKGINKDTFVPSWFVTYNGIMVSVVVGASMKEPFINKIVLYYGILVLILIMPFMIIRLIKLPLKDALYHTQAILLAPSSLCVVCYLNIVENPNKFVIYPLYLVVFITLLFVVYKLPGFFSFKFTPAFAGLTFPMAIGILASMKMATFVSNSGYEGFGNVIKQISGIQLYITTAIISFVMFNFFKLFLNAVKNK</sequence>
<dbReference type="RefSeq" id="WP_191747586.1">
    <property type="nucleotide sequence ID" value="NZ_JACSQZ010000002.1"/>
</dbReference>
<feature type="transmembrane region" description="Helical" evidence="5">
    <location>
        <begin position="288"/>
        <end position="309"/>
    </location>
</feature>
<comment type="caution">
    <text evidence="6">The sequence shown here is derived from an EMBL/GenBank/DDBJ whole genome shotgun (WGS) entry which is preliminary data.</text>
</comment>
<dbReference type="PANTHER" id="PTHR37955">
    <property type="entry name" value="TELLURITE RESISTANCE PROTEIN TEHA"/>
    <property type="match status" value="1"/>
</dbReference>
<feature type="transmembrane region" description="Helical" evidence="5">
    <location>
        <begin position="131"/>
        <end position="150"/>
    </location>
</feature>
<dbReference type="EMBL" id="JACSQZ010000002">
    <property type="protein sequence ID" value="MBD7913700.1"/>
    <property type="molecule type" value="Genomic_DNA"/>
</dbReference>
<evidence type="ECO:0000256" key="5">
    <source>
        <dbReference type="SAM" id="Phobius"/>
    </source>
</evidence>
<dbReference type="Pfam" id="PF03595">
    <property type="entry name" value="SLAC1"/>
    <property type="match status" value="1"/>
</dbReference>
<keyword evidence="7" id="KW-1185">Reference proteome</keyword>
<organism evidence="6 7">
    <name type="scientific">Clostridium gallinarum</name>
    <dbReference type="NCBI Taxonomy" id="2762246"/>
    <lineage>
        <taxon>Bacteria</taxon>
        <taxon>Bacillati</taxon>
        <taxon>Bacillota</taxon>
        <taxon>Clostridia</taxon>
        <taxon>Eubacteriales</taxon>
        <taxon>Clostridiaceae</taxon>
        <taxon>Clostridium</taxon>
    </lineage>
</organism>
<keyword evidence="2 5" id="KW-0812">Transmembrane</keyword>
<dbReference type="CDD" id="cd09325">
    <property type="entry name" value="TDT_C4-dicarb_trans"/>
    <property type="match status" value="1"/>
</dbReference>
<keyword evidence="4 5" id="KW-0472">Membrane</keyword>
<proteinExistence type="predicted"/>